<comment type="caution">
    <text evidence="1">The sequence shown here is derived from an EMBL/GenBank/DDBJ whole genome shotgun (WGS) entry which is preliminary data.</text>
</comment>
<dbReference type="AlphaFoldDB" id="A0A2J5Q3S7"/>
<sequence length="87" mass="9670">MNTMFLLMAEYGSATVPLSQVCEKYFGLKSATAEKRAAMGDLPIPTFRAAESQKAPRMIHIQDLANHIDAQLKKGRDLLEQMKCGNQ</sequence>
<dbReference type="Pfam" id="PF11112">
    <property type="entry name" value="PyocinActivator"/>
    <property type="match status" value="1"/>
</dbReference>
<dbReference type="InterPro" id="IPR020518">
    <property type="entry name" value="Tscrpt_reg_PrtN"/>
</dbReference>
<organism evidence="1 2">
    <name type="scientific">Klebsiella michiganensis</name>
    <dbReference type="NCBI Taxonomy" id="1134687"/>
    <lineage>
        <taxon>Bacteria</taxon>
        <taxon>Pseudomonadati</taxon>
        <taxon>Pseudomonadota</taxon>
        <taxon>Gammaproteobacteria</taxon>
        <taxon>Enterobacterales</taxon>
        <taxon>Enterobacteriaceae</taxon>
        <taxon>Klebsiella/Raoultella group</taxon>
        <taxon>Klebsiella</taxon>
    </lineage>
</organism>
<evidence type="ECO:0000313" key="1">
    <source>
        <dbReference type="EMBL" id="PLO72788.1"/>
    </source>
</evidence>
<dbReference type="RefSeq" id="WP_071057016.1">
    <property type="nucleotide sequence ID" value="NZ_CABGTM010000043.1"/>
</dbReference>
<dbReference type="Proteomes" id="UP000234667">
    <property type="component" value="Unassembled WGS sequence"/>
</dbReference>
<protein>
    <submittedName>
        <fullName evidence="1">Pyocin activator protein PrtN</fullName>
    </submittedName>
</protein>
<proteinExistence type="predicted"/>
<dbReference type="GO" id="GO:0006355">
    <property type="term" value="P:regulation of DNA-templated transcription"/>
    <property type="evidence" value="ECO:0007669"/>
    <property type="project" value="InterPro"/>
</dbReference>
<dbReference type="EMBL" id="PIDR01000141">
    <property type="protein sequence ID" value="PLO72788.1"/>
    <property type="molecule type" value="Genomic_DNA"/>
</dbReference>
<name>A0A2J5Q3S7_9ENTR</name>
<reference evidence="1 2" key="2">
    <citation type="submission" date="2018-01" db="EMBL/GenBank/DDBJ databases">
        <title>Genomic study of Klebsiella pneumoniae.</title>
        <authorList>
            <person name="Yang Y."/>
            <person name="Bicalho R."/>
        </authorList>
    </citation>
    <scope>NUCLEOTIDE SEQUENCE [LARGE SCALE GENOMIC DNA]</scope>
    <source>
        <strain evidence="1 2">A10</strain>
    </source>
</reference>
<accession>A0A2J5Q3S7</accession>
<gene>
    <name evidence="1" type="ORF">CWN49_07130</name>
</gene>
<evidence type="ECO:0000313" key="2">
    <source>
        <dbReference type="Proteomes" id="UP000234667"/>
    </source>
</evidence>
<reference evidence="1 2" key="1">
    <citation type="submission" date="2017-11" db="EMBL/GenBank/DDBJ databases">
        <authorList>
            <person name="Han C.G."/>
        </authorList>
    </citation>
    <scope>NUCLEOTIDE SEQUENCE [LARGE SCALE GENOMIC DNA]</scope>
    <source>
        <strain evidence="1 2">A10</strain>
    </source>
</reference>